<dbReference type="PANTHER" id="PTHR42941">
    <property type="entry name" value="SLL1037 PROTEIN"/>
    <property type="match status" value="1"/>
</dbReference>
<evidence type="ECO:0008006" key="2">
    <source>
        <dbReference type="Google" id="ProtNLM"/>
    </source>
</evidence>
<protein>
    <recommendedName>
        <fullName evidence="2">TRAP transporter solute receptor, TAXI family</fullName>
    </recommendedName>
</protein>
<gene>
    <name evidence="1" type="ORF">KBTEX_02434</name>
</gene>
<dbReference type="SUPFAM" id="SSF53850">
    <property type="entry name" value="Periplasmic binding protein-like II"/>
    <property type="match status" value="1"/>
</dbReference>
<sequence>MKRWMTAISAAALIAASSFTAATTATAAGLKDPVQLRVASFRQGSSWYVYGVTLGELLRKALPEGSQIDTPPLGGGTANPLLVARGKADIGLSFAVVNRWAREGSELFDAPQSDLRTLMGGFDQYYLGMIANRPDAAGTLSGYVDELGPEKRIMLLRRGSFGSYAGEQVLGEIGAGEDAVADAGGSYTFTDFSTVKSAFPAGRTDLFIQVMTRGHPAITEIAETTDVTFLEPEDDTLATLQEKYGWQAATLQPGAFRGQDQALRLPGTTTSLVVSKEMSDELAYTIVKTVCENQDAFRAGHKALADFDCASDAWRAENLGMPLHPGAKRYYREQGWLE</sequence>
<reference evidence="1" key="1">
    <citation type="submission" date="2019-06" db="EMBL/GenBank/DDBJ databases">
        <authorList>
            <person name="Murdoch R.W."/>
            <person name="Fathepure B."/>
        </authorList>
    </citation>
    <scope>NUCLEOTIDE SEQUENCE</scope>
</reference>
<evidence type="ECO:0000313" key="1">
    <source>
        <dbReference type="EMBL" id="QEA06105.1"/>
    </source>
</evidence>
<dbReference type="Pfam" id="PF16868">
    <property type="entry name" value="NMT1_3"/>
    <property type="match status" value="1"/>
</dbReference>
<proteinExistence type="predicted"/>
<organism evidence="1">
    <name type="scientific">uncultured organism</name>
    <dbReference type="NCBI Taxonomy" id="155900"/>
    <lineage>
        <taxon>unclassified sequences</taxon>
        <taxon>environmental samples</taxon>
    </lineage>
</organism>
<name>A0A5B8RGW4_9ZZZZ</name>
<dbReference type="EMBL" id="MN079125">
    <property type="protein sequence ID" value="QEA06105.1"/>
    <property type="molecule type" value="Genomic_DNA"/>
</dbReference>
<dbReference type="AlphaFoldDB" id="A0A5B8RGW4"/>
<dbReference type="InterPro" id="IPR011852">
    <property type="entry name" value="TRAP_TAXI"/>
</dbReference>
<dbReference type="Gene3D" id="3.40.190.10">
    <property type="entry name" value="Periplasmic binding protein-like II"/>
    <property type="match status" value="2"/>
</dbReference>
<dbReference type="PANTHER" id="PTHR42941:SF1">
    <property type="entry name" value="SLL1037 PROTEIN"/>
    <property type="match status" value="1"/>
</dbReference>
<dbReference type="NCBIfam" id="TIGR02122">
    <property type="entry name" value="TRAP_TAXI"/>
    <property type="match status" value="1"/>
</dbReference>
<accession>A0A5B8RGW4</accession>